<evidence type="ECO:0000313" key="3">
    <source>
        <dbReference type="Proteomes" id="UP000248057"/>
    </source>
</evidence>
<feature type="transmembrane region" description="Helical" evidence="1">
    <location>
        <begin position="10"/>
        <end position="27"/>
    </location>
</feature>
<reference evidence="2 3" key="1">
    <citation type="submission" date="2018-05" db="EMBL/GenBank/DDBJ databases">
        <title>Genomic Encyclopedia of Type Strains, Phase IV (KMG-IV): sequencing the most valuable type-strain genomes for metagenomic binning, comparative biology and taxonomic classification.</title>
        <authorList>
            <person name="Goeker M."/>
        </authorList>
    </citation>
    <scope>NUCLEOTIDE SEQUENCE [LARGE SCALE GENOMIC DNA]</scope>
    <source>
        <strain evidence="2 3">DSM 24995</strain>
    </source>
</reference>
<comment type="caution">
    <text evidence="2">The sequence shown here is derived from an EMBL/GenBank/DDBJ whole genome shotgun (WGS) entry which is preliminary data.</text>
</comment>
<keyword evidence="1" id="KW-1133">Transmembrane helix</keyword>
<dbReference type="AlphaFoldDB" id="A0A2V3Y5S4"/>
<sequence>MKNFFSFETMYVRITFIIILLTTYLVPRHGELDGFGYPFAYINFPSGRVGITIFRSTYVNILYLFLDFILIYMAVKIFCEAAKKIFK</sequence>
<protein>
    <submittedName>
        <fullName evidence="2">Uncharacterized protein</fullName>
    </submittedName>
</protein>
<dbReference type="RefSeq" id="WP_110323126.1">
    <property type="nucleotide sequence ID" value="NZ_QJKD01000005.1"/>
</dbReference>
<keyword evidence="1" id="KW-0472">Membrane</keyword>
<keyword evidence="1" id="KW-0812">Transmembrane</keyword>
<dbReference type="EMBL" id="QJKD01000005">
    <property type="protein sequence ID" value="PXX53830.1"/>
    <property type="molecule type" value="Genomic_DNA"/>
</dbReference>
<feature type="transmembrane region" description="Helical" evidence="1">
    <location>
        <begin position="61"/>
        <end position="79"/>
    </location>
</feature>
<proteinExistence type="predicted"/>
<organism evidence="2 3">
    <name type="scientific">Hungatella effluvii</name>
    <dbReference type="NCBI Taxonomy" id="1096246"/>
    <lineage>
        <taxon>Bacteria</taxon>
        <taxon>Bacillati</taxon>
        <taxon>Bacillota</taxon>
        <taxon>Clostridia</taxon>
        <taxon>Lachnospirales</taxon>
        <taxon>Lachnospiraceae</taxon>
        <taxon>Hungatella</taxon>
    </lineage>
</organism>
<dbReference type="Proteomes" id="UP000248057">
    <property type="component" value="Unassembled WGS sequence"/>
</dbReference>
<name>A0A2V3Y5S4_9FIRM</name>
<accession>A0A2V3Y5S4</accession>
<dbReference type="GeneID" id="86061709"/>
<evidence type="ECO:0000256" key="1">
    <source>
        <dbReference type="SAM" id="Phobius"/>
    </source>
</evidence>
<keyword evidence="3" id="KW-1185">Reference proteome</keyword>
<gene>
    <name evidence="2" type="ORF">DFR60_105319</name>
</gene>
<evidence type="ECO:0000313" key="2">
    <source>
        <dbReference type="EMBL" id="PXX53830.1"/>
    </source>
</evidence>